<dbReference type="InterPro" id="IPR009852">
    <property type="entry name" value="CENPJ_C_dom"/>
</dbReference>
<evidence type="ECO:0000256" key="3">
    <source>
        <dbReference type="SAM" id="MobiDB-lite"/>
    </source>
</evidence>
<feature type="compositionally biased region" description="Low complexity" evidence="3">
    <location>
        <begin position="282"/>
        <end position="299"/>
    </location>
</feature>
<feature type="compositionally biased region" description="Polar residues" evidence="3">
    <location>
        <begin position="300"/>
        <end position="332"/>
    </location>
</feature>
<dbReference type="Pfam" id="PF07202">
    <property type="entry name" value="Tcp10_C"/>
    <property type="match status" value="1"/>
</dbReference>
<feature type="compositionally biased region" description="Pro residues" evidence="3">
    <location>
        <begin position="347"/>
        <end position="356"/>
    </location>
</feature>
<dbReference type="EMBL" id="VJMJ01000141">
    <property type="protein sequence ID" value="KAF0731643.1"/>
    <property type="molecule type" value="Genomic_DNA"/>
</dbReference>
<protein>
    <recommendedName>
        <fullName evidence="4">Centromere protein J C-terminal domain-containing protein</fullName>
    </recommendedName>
</protein>
<dbReference type="InterPro" id="IPR026581">
    <property type="entry name" value="TCP10L/CENPJ"/>
</dbReference>
<feature type="region of interest" description="Disordered" evidence="3">
    <location>
        <begin position="71"/>
        <end position="100"/>
    </location>
</feature>
<dbReference type="VEuPathDB" id="FungiDB:AeMF1_002407"/>
<organism evidence="5 6">
    <name type="scientific">Aphanomyces euteiches</name>
    <dbReference type="NCBI Taxonomy" id="100861"/>
    <lineage>
        <taxon>Eukaryota</taxon>
        <taxon>Sar</taxon>
        <taxon>Stramenopiles</taxon>
        <taxon>Oomycota</taxon>
        <taxon>Saprolegniomycetes</taxon>
        <taxon>Saprolegniales</taxon>
        <taxon>Verrucalvaceae</taxon>
        <taxon>Aphanomyces</taxon>
    </lineage>
</organism>
<reference evidence="5 6" key="1">
    <citation type="submission" date="2019-07" db="EMBL/GenBank/DDBJ databases">
        <title>Genomics analysis of Aphanomyces spp. identifies a new class of oomycete effector associated with host adaptation.</title>
        <authorList>
            <person name="Gaulin E."/>
        </authorList>
    </citation>
    <scope>NUCLEOTIDE SEQUENCE [LARGE SCALE GENOMIC DNA]</scope>
    <source>
        <strain evidence="5 6">ATCC 201684</strain>
    </source>
</reference>
<feature type="region of interest" description="Disordered" evidence="3">
    <location>
        <begin position="199"/>
        <end position="224"/>
    </location>
</feature>
<feature type="coiled-coil region" evidence="2">
    <location>
        <begin position="371"/>
        <end position="408"/>
    </location>
</feature>
<evidence type="ECO:0000256" key="1">
    <source>
        <dbReference type="ARBA" id="ARBA00005627"/>
    </source>
</evidence>
<keyword evidence="2" id="KW-0175">Coiled coil</keyword>
<proteinExistence type="inferred from homology"/>
<dbReference type="Proteomes" id="UP000481153">
    <property type="component" value="Unassembled WGS sequence"/>
</dbReference>
<feature type="region of interest" description="Disordered" evidence="3">
    <location>
        <begin position="244"/>
        <end position="367"/>
    </location>
</feature>
<gene>
    <name evidence="5" type="ORF">Ae201684_011261</name>
</gene>
<keyword evidence="6" id="KW-1185">Reference proteome</keyword>
<sequence>MALAARNTGGMPGEHVSFEELLEREWRSSESVTANSAAPKKDVQKKPFLKRGARGWWKSSDKAKAIAYTLSSTDEASSTDSKTPAQVSHFAVQREEQKPPRFMQTRIQSPKDEVAKSVVEKPNQRDRLPLDWSFNKASDLEQLGLSYEWKAQQDTEELEEFEHLEQAIYHEEKNQHLRRDTLSPRHDLLAELDEWKSEELNASPLPEDLSDSEEELGFSSMQYFSDTQAAKPKDDLLESLNLSFADSEPWEDSSAMLKPPPPPPLPETTQEDRIGSVGSTLSAPDVRVAPPSSSSSQPRNQAIQQPPPLSSLQTLKMKLQQKSAPKSTSQKPKSIIKPMAKHKPEPSPKQPSPPKPTSSHREFPSAINDKLNELEQEVKHYKQETLKLQKRREALELEQRKLDHSRQEWLEEKRKAQEAIDAEWKLIRKEKRAVEQTLKISQGVLPDRKERNEIEALKAQIVKMKMDDKTRTNKHKAATDFFRHRIAVRTLFMLALVLTSLAQELELRNQELRHEIKFMEQERLANWNWAADNDTRPKSEPFVSHVHDDEDYNPTRYQEQPEELFEHGQDAHVEHEDVGRKTTAQAAVASVEKDEDQEVARSTPIEDARRNQVSLDESQEAKPTEIHHPGGKIERRYLSGPISKSFVFANGTEKDVYVDGHSIVRFSNGDVKEAYPNDGKTVYYYAAAETRHTTYADQTQVFEFPNGQVEKHYANGMKEITFVDGTSKRIEVNGDEYSTFPDGTRMVEKKSGFREVINPDGSKARDYPDGRTVWVTASGVEQPVQYKRP</sequence>
<evidence type="ECO:0000313" key="6">
    <source>
        <dbReference type="Proteomes" id="UP000481153"/>
    </source>
</evidence>
<feature type="region of interest" description="Disordered" evidence="3">
    <location>
        <begin position="574"/>
        <end position="632"/>
    </location>
</feature>
<dbReference type="Gene3D" id="2.60.450.20">
    <property type="match status" value="1"/>
</dbReference>
<dbReference type="InterPro" id="IPR047002">
    <property type="entry name" value="Tcp10_C_sf"/>
</dbReference>
<accession>A0A6G0WVS8</accession>
<feature type="compositionally biased region" description="Polar residues" evidence="3">
    <location>
        <begin position="71"/>
        <end position="86"/>
    </location>
</feature>
<dbReference type="PANTHER" id="PTHR10331:SF6">
    <property type="entry name" value="SPINDLE ASSEMBLY ABNORMAL 4"/>
    <property type="match status" value="1"/>
</dbReference>
<feature type="domain" description="Centromere protein J C-terminal" evidence="4">
    <location>
        <begin position="697"/>
        <end position="730"/>
    </location>
</feature>
<evidence type="ECO:0000256" key="2">
    <source>
        <dbReference type="SAM" id="Coils"/>
    </source>
</evidence>
<dbReference type="PANTHER" id="PTHR10331">
    <property type="entry name" value="T COMPLEX PROTEIN 10"/>
    <property type="match status" value="1"/>
</dbReference>
<feature type="coiled-coil region" evidence="2">
    <location>
        <begin position="495"/>
        <end position="522"/>
    </location>
</feature>
<feature type="compositionally biased region" description="Basic and acidic residues" evidence="3">
    <location>
        <begin position="619"/>
        <end position="632"/>
    </location>
</feature>
<dbReference type="AlphaFoldDB" id="A0A6G0WVS8"/>
<evidence type="ECO:0000259" key="4">
    <source>
        <dbReference type="Pfam" id="PF07202"/>
    </source>
</evidence>
<feature type="region of interest" description="Disordered" evidence="3">
    <location>
        <begin position="534"/>
        <end position="554"/>
    </location>
</feature>
<name>A0A6G0WVS8_9STRA</name>
<comment type="similarity">
    <text evidence="1">Belongs to the TCP10 family.</text>
</comment>
<evidence type="ECO:0000313" key="5">
    <source>
        <dbReference type="EMBL" id="KAF0731643.1"/>
    </source>
</evidence>
<comment type="caution">
    <text evidence="5">The sequence shown here is derived from an EMBL/GenBank/DDBJ whole genome shotgun (WGS) entry which is preliminary data.</text>
</comment>